<evidence type="ECO:0000256" key="1">
    <source>
        <dbReference type="SAM" id="SignalP"/>
    </source>
</evidence>
<reference evidence="3" key="1">
    <citation type="journal article" date="2021" name="PeerJ">
        <title>Extensive microbial diversity within the chicken gut microbiome revealed by metagenomics and culture.</title>
        <authorList>
            <person name="Gilroy R."/>
            <person name="Ravi A."/>
            <person name="Getino M."/>
            <person name="Pursley I."/>
            <person name="Horton D.L."/>
            <person name="Alikhan N.F."/>
            <person name="Baker D."/>
            <person name="Gharbi K."/>
            <person name="Hall N."/>
            <person name="Watson M."/>
            <person name="Adriaenssens E.M."/>
            <person name="Foster-Nyarko E."/>
            <person name="Jarju S."/>
            <person name="Secka A."/>
            <person name="Antonio M."/>
            <person name="Oren A."/>
            <person name="Chaudhuri R.R."/>
            <person name="La Ragione R."/>
            <person name="Hildebrand F."/>
            <person name="Pallen M.J."/>
        </authorList>
    </citation>
    <scope>NUCLEOTIDE SEQUENCE</scope>
    <source>
        <strain evidence="3">MalCec1-1739</strain>
    </source>
</reference>
<accession>A0A9D2UH49</accession>
<dbReference type="InterPro" id="IPR025665">
    <property type="entry name" value="Beta-barrel_OMP_2"/>
</dbReference>
<evidence type="ECO:0000259" key="2">
    <source>
        <dbReference type="Pfam" id="PF13568"/>
    </source>
</evidence>
<reference evidence="3" key="2">
    <citation type="submission" date="2021-04" db="EMBL/GenBank/DDBJ databases">
        <authorList>
            <person name="Gilroy R."/>
        </authorList>
    </citation>
    <scope>NUCLEOTIDE SEQUENCE</scope>
    <source>
        <strain evidence="3">MalCec1-1739</strain>
    </source>
</reference>
<dbReference type="AlphaFoldDB" id="A0A9D2UH49"/>
<dbReference type="EMBL" id="DWUP01000023">
    <property type="protein sequence ID" value="HJD52335.1"/>
    <property type="molecule type" value="Genomic_DNA"/>
</dbReference>
<evidence type="ECO:0000313" key="3">
    <source>
        <dbReference type="EMBL" id="HJD52335.1"/>
    </source>
</evidence>
<evidence type="ECO:0000313" key="4">
    <source>
        <dbReference type="Proteomes" id="UP000787625"/>
    </source>
</evidence>
<organism evidence="3 4">
    <name type="scientific">Candidatus Avibacteroides avistercoris</name>
    <dbReference type="NCBI Taxonomy" id="2840690"/>
    <lineage>
        <taxon>Bacteria</taxon>
        <taxon>Pseudomonadati</taxon>
        <taxon>Bacteroidota</taxon>
        <taxon>Bacteroidia</taxon>
        <taxon>Bacteroidales</taxon>
        <taxon>Bacteroidaceae</taxon>
        <taxon>Bacteroidaceae incertae sedis</taxon>
        <taxon>Candidatus Avibacteroides</taxon>
    </lineage>
</organism>
<comment type="caution">
    <text evidence="3">The sequence shown here is derived from an EMBL/GenBank/DDBJ whole genome shotgun (WGS) entry which is preliminary data.</text>
</comment>
<dbReference type="Proteomes" id="UP000787625">
    <property type="component" value="Unassembled WGS sequence"/>
</dbReference>
<feature type="chain" id="PRO_5039490057" evidence="1">
    <location>
        <begin position="21"/>
        <end position="240"/>
    </location>
</feature>
<keyword evidence="1" id="KW-0732">Signal</keyword>
<sequence length="240" mass="27170">MKRHLTAMLVMLLVPLAAMSQLKEFTLNLRAGTVVSRTHANGEFYRLLGEWYESTPHVDYKAGAYVSLHADMGFTSMWHLETGLDFAQMGYKPYCEDYSETRDDRLNVYYLQLPVMASCHVDLGRDVSLNLKAGPYLGLGLSGRFESVYYVPGMAISVDAFGTTQYDDRGYETEVRGGLSRFDAGLTFGLELEVRRFTVGANYLLGLVDNYRDSNVLHEFRPETRNRAFTVAVGYNFKVK</sequence>
<feature type="domain" description="Outer membrane protein beta-barrel" evidence="2">
    <location>
        <begin position="28"/>
        <end position="210"/>
    </location>
</feature>
<gene>
    <name evidence="3" type="ORF">IAA93_01200</name>
</gene>
<dbReference type="Pfam" id="PF13568">
    <property type="entry name" value="OMP_b-brl_2"/>
    <property type="match status" value="1"/>
</dbReference>
<name>A0A9D2UH49_9BACT</name>
<protein>
    <submittedName>
        <fullName evidence="3">PorT family protein</fullName>
    </submittedName>
</protein>
<proteinExistence type="predicted"/>
<feature type="signal peptide" evidence="1">
    <location>
        <begin position="1"/>
        <end position="20"/>
    </location>
</feature>